<dbReference type="GO" id="GO:0010008">
    <property type="term" value="C:endosome membrane"/>
    <property type="evidence" value="ECO:0007669"/>
    <property type="project" value="TreeGrafter"/>
</dbReference>
<feature type="compositionally biased region" description="Polar residues" evidence="6">
    <location>
        <begin position="423"/>
        <end position="439"/>
    </location>
</feature>
<dbReference type="HOGENOM" id="CLU_007740_0_0_1"/>
<evidence type="ECO:0000259" key="7">
    <source>
        <dbReference type="Pfam" id="PF11916"/>
    </source>
</evidence>
<dbReference type="PANTHER" id="PTHR16023">
    <property type="entry name" value="TAX1 BINDING PROTEIN-RELATED"/>
    <property type="match status" value="1"/>
</dbReference>
<gene>
    <name evidence="8" type="ORF">OIDMADRAFT_54090</name>
</gene>
<keyword evidence="4" id="KW-0472">Membrane</keyword>
<dbReference type="EMBL" id="KN832876">
    <property type="protein sequence ID" value="KIN00951.1"/>
    <property type="molecule type" value="Genomic_DNA"/>
</dbReference>
<dbReference type="Proteomes" id="UP000054321">
    <property type="component" value="Unassembled WGS sequence"/>
</dbReference>
<comment type="similarity">
    <text evidence="2">Belongs to the VAC14 family.</text>
</comment>
<dbReference type="GO" id="GO:0070772">
    <property type="term" value="C:PAS complex"/>
    <property type="evidence" value="ECO:0007669"/>
    <property type="project" value="InterPro"/>
</dbReference>
<dbReference type="PANTHER" id="PTHR16023:SF0">
    <property type="entry name" value="PROTEIN VAC14 HOMOLOG"/>
    <property type="match status" value="1"/>
</dbReference>
<dbReference type="GO" id="GO:0000329">
    <property type="term" value="C:fungal-type vacuole membrane"/>
    <property type="evidence" value="ECO:0007669"/>
    <property type="project" value="TreeGrafter"/>
</dbReference>
<feature type="region of interest" description="Disordered" evidence="6">
    <location>
        <begin position="281"/>
        <end position="330"/>
    </location>
</feature>
<dbReference type="InterPro" id="IPR011989">
    <property type="entry name" value="ARM-like"/>
</dbReference>
<feature type="region of interest" description="Disordered" evidence="6">
    <location>
        <begin position="847"/>
        <end position="925"/>
    </location>
</feature>
<evidence type="ECO:0000256" key="5">
    <source>
        <dbReference type="PROSITE-ProRule" id="PRU00103"/>
    </source>
</evidence>
<dbReference type="InterPro" id="IPR021133">
    <property type="entry name" value="HEAT_type_2"/>
</dbReference>
<evidence type="ECO:0000256" key="2">
    <source>
        <dbReference type="ARBA" id="ARBA00010225"/>
    </source>
</evidence>
<dbReference type="InterPro" id="IPR026825">
    <property type="entry name" value="Vac14"/>
</dbReference>
<evidence type="ECO:0000256" key="4">
    <source>
        <dbReference type="ARBA" id="ARBA00023136"/>
    </source>
</evidence>
<evidence type="ECO:0000256" key="6">
    <source>
        <dbReference type="SAM" id="MobiDB-lite"/>
    </source>
</evidence>
<dbReference type="InterPro" id="IPR016024">
    <property type="entry name" value="ARM-type_fold"/>
</dbReference>
<proteinExistence type="inferred from homology"/>
<sequence>MDQSIQRALNDKLYDKRKVGALDLERTIRDLVADKDFERIKKIIQQLCNDFAYAVHQPHARNGGLIGLAAAAIALGPDLARYLDDIVPPVLACFTDQDARVRYYACESMYNIAKVAKGEVLPYFNDIFDALCKLGADSELSVKNGAELLDRLIKDIVSESAATYVSILHTTEDPATVAADKENSDEFADLPAAFSLARFIPLLKERVHVTNPFTRTFLVGWITLLDSIPDLELVSFLPEFLGGLFKFLGDPNRDVHVATQGALERFLNEIKRISRIKKGIEESRKSRSEGRRKRSGSVDSEDSMIPDRDDDSAISPDDKDASSDDDWVPGQDVQVNHKDILEILTANLDSPLEEDALLESLRWIVEFLDICPEEVLPFAPKILAHLLPAMASDVETIRQAAGRVNTSLMDYVVSLSDEGASSEPISSIPSRTATSIVKENSNERRDPSNTRGSISGSRELDRRDAEVQTPPLTNKPPTPTPAPPPQVDLDYAAAVSSLTLLFLNDHEATRVAALTWLLMLHRKAPRKVLAFNDGTFPALLKTLSDPAEAVVTRDLQLLSQISRNSGDDYFTSFMENLLQLFSTDRKLLEMRGSLIIRQLCLSLSAERIYRTLADCIEKEEDLEFASIMVQNLNNNLITAPELSELRKRLRNLETRDGQTFFVSLFRSWCYNAVATFSLCLLAQAYEQAYNLLQIFAELEMTVSMLIQIDKLVQLLESPVFTYLRLQLLEPEKYPHLYKCLYGLLMLLPQSSAFAALKNRLNSVSAIGYLHIAPRAYVPKSRSNSVAETIPPIQFHQRKKSITESHYVSSSASANTGPSNFDRSSRLKGRDEGGIRWNELLEKFRSVQEKARRSQQPGGNIDDGFEAPPGEGLDSGAFKDLGRLRGPPLPLKDTPVVPPPPAPIHKSKSGLSKFGRLGVVGNRQKK</sequence>
<keyword evidence="3" id="KW-0677">Repeat</keyword>
<dbReference type="Gene3D" id="1.25.10.10">
    <property type="entry name" value="Leucine-rich Repeat Variant"/>
    <property type="match status" value="2"/>
</dbReference>
<dbReference type="InterPro" id="IPR021841">
    <property type="entry name" value="VAC14_Fig4p-bd"/>
</dbReference>
<dbReference type="STRING" id="913774.A0A0C3GXY9"/>
<feature type="repeat" description="HEAT" evidence="5">
    <location>
        <begin position="86"/>
        <end position="121"/>
    </location>
</feature>
<evidence type="ECO:0000256" key="1">
    <source>
        <dbReference type="ARBA" id="ARBA00004308"/>
    </source>
</evidence>
<evidence type="ECO:0000313" key="8">
    <source>
        <dbReference type="EMBL" id="KIN00951.1"/>
    </source>
</evidence>
<protein>
    <recommendedName>
        <fullName evidence="7">Vacuolar protein 14 C-terminal Fig4-binding domain-containing protein</fullName>
    </recommendedName>
</protein>
<feature type="compositionally biased region" description="Polar residues" evidence="6">
    <location>
        <begin position="805"/>
        <end position="821"/>
    </location>
</feature>
<dbReference type="InParanoid" id="A0A0C3GXY9"/>
<feature type="compositionally biased region" description="Pro residues" evidence="6">
    <location>
        <begin position="473"/>
        <end position="486"/>
    </location>
</feature>
<dbReference type="PROSITE" id="PS50077">
    <property type="entry name" value="HEAT_REPEAT"/>
    <property type="match status" value="1"/>
</dbReference>
<evidence type="ECO:0000313" key="9">
    <source>
        <dbReference type="Proteomes" id="UP000054321"/>
    </source>
</evidence>
<dbReference type="Pfam" id="PF12755">
    <property type="entry name" value="Vac14_Fab1_bd"/>
    <property type="match status" value="1"/>
</dbReference>
<feature type="region of interest" description="Disordered" evidence="6">
    <location>
        <begin position="420"/>
        <end position="488"/>
    </location>
</feature>
<comment type="subcellular location">
    <subcellularLocation>
        <location evidence="1">Endomembrane system</location>
    </subcellularLocation>
</comment>
<feature type="domain" description="Vacuolar protein 14 C-terminal Fig4-binding" evidence="7">
    <location>
        <begin position="585"/>
        <end position="763"/>
    </location>
</feature>
<reference evidence="8 9" key="1">
    <citation type="submission" date="2014-04" db="EMBL/GenBank/DDBJ databases">
        <authorList>
            <consortium name="DOE Joint Genome Institute"/>
            <person name="Kuo A."/>
            <person name="Martino E."/>
            <person name="Perotto S."/>
            <person name="Kohler A."/>
            <person name="Nagy L.G."/>
            <person name="Floudas D."/>
            <person name="Copeland A."/>
            <person name="Barry K.W."/>
            <person name="Cichocki N."/>
            <person name="Veneault-Fourrey C."/>
            <person name="LaButti K."/>
            <person name="Lindquist E.A."/>
            <person name="Lipzen A."/>
            <person name="Lundell T."/>
            <person name="Morin E."/>
            <person name="Murat C."/>
            <person name="Sun H."/>
            <person name="Tunlid A."/>
            <person name="Henrissat B."/>
            <person name="Grigoriev I.V."/>
            <person name="Hibbett D.S."/>
            <person name="Martin F."/>
            <person name="Nordberg H.P."/>
            <person name="Cantor M.N."/>
            <person name="Hua S.X."/>
        </authorList>
    </citation>
    <scope>NUCLEOTIDE SEQUENCE [LARGE SCALE GENOMIC DNA]</scope>
    <source>
        <strain evidence="8 9">Zn</strain>
    </source>
</reference>
<dbReference type="FunCoup" id="A0A0C3GXY9">
    <property type="interactions" value="892"/>
</dbReference>
<organism evidence="8 9">
    <name type="scientific">Oidiodendron maius (strain Zn)</name>
    <dbReference type="NCBI Taxonomy" id="913774"/>
    <lineage>
        <taxon>Eukaryota</taxon>
        <taxon>Fungi</taxon>
        <taxon>Dikarya</taxon>
        <taxon>Ascomycota</taxon>
        <taxon>Pezizomycotina</taxon>
        <taxon>Leotiomycetes</taxon>
        <taxon>Leotiomycetes incertae sedis</taxon>
        <taxon>Myxotrichaceae</taxon>
        <taxon>Oidiodendron</taxon>
    </lineage>
</organism>
<dbReference type="SUPFAM" id="SSF48371">
    <property type="entry name" value="ARM repeat"/>
    <property type="match status" value="1"/>
</dbReference>
<evidence type="ECO:0000256" key="3">
    <source>
        <dbReference type="ARBA" id="ARBA00022737"/>
    </source>
</evidence>
<reference evidence="9" key="2">
    <citation type="submission" date="2015-01" db="EMBL/GenBank/DDBJ databases">
        <title>Evolutionary Origins and Diversification of the Mycorrhizal Mutualists.</title>
        <authorList>
            <consortium name="DOE Joint Genome Institute"/>
            <consortium name="Mycorrhizal Genomics Consortium"/>
            <person name="Kohler A."/>
            <person name="Kuo A."/>
            <person name="Nagy L.G."/>
            <person name="Floudas D."/>
            <person name="Copeland A."/>
            <person name="Barry K.W."/>
            <person name="Cichocki N."/>
            <person name="Veneault-Fourrey C."/>
            <person name="LaButti K."/>
            <person name="Lindquist E.A."/>
            <person name="Lipzen A."/>
            <person name="Lundell T."/>
            <person name="Morin E."/>
            <person name="Murat C."/>
            <person name="Riley R."/>
            <person name="Ohm R."/>
            <person name="Sun H."/>
            <person name="Tunlid A."/>
            <person name="Henrissat B."/>
            <person name="Grigoriev I.V."/>
            <person name="Hibbett D.S."/>
            <person name="Martin F."/>
        </authorList>
    </citation>
    <scope>NUCLEOTIDE SEQUENCE [LARGE SCALE GENOMIC DNA]</scope>
    <source>
        <strain evidence="9">Zn</strain>
    </source>
</reference>
<keyword evidence="9" id="KW-1185">Reference proteome</keyword>
<dbReference type="OrthoDB" id="5574975at2759"/>
<name>A0A0C3GXY9_OIDMZ</name>
<feature type="compositionally biased region" description="Acidic residues" evidence="6">
    <location>
        <begin position="299"/>
        <end position="312"/>
    </location>
</feature>
<dbReference type="GO" id="GO:0006661">
    <property type="term" value="P:phosphatidylinositol biosynthetic process"/>
    <property type="evidence" value="ECO:0007669"/>
    <property type="project" value="InterPro"/>
</dbReference>
<dbReference type="AlphaFoldDB" id="A0A0C3GXY9"/>
<dbReference type="Pfam" id="PF11916">
    <property type="entry name" value="Vac14_Fig4_bd"/>
    <property type="match status" value="1"/>
</dbReference>
<feature type="region of interest" description="Disordered" evidence="6">
    <location>
        <begin position="805"/>
        <end position="827"/>
    </location>
</feature>
<accession>A0A0C3GXY9</accession>